<dbReference type="Gene3D" id="3.20.20.210">
    <property type="match status" value="1"/>
</dbReference>
<feature type="domain" description="Uroporphyrinogen decarboxylase (URO-D)" evidence="1">
    <location>
        <begin position="116"/>
        <end position="270"/>
    </location>
</feature>
<evidence type="ECO:0000259" key="1">
    <source>
        <dbReference type="Pfam" id="PF01208"/>
    </source>
</evidence>
<dbReference type="GO" id="GO:0004853">
    <property type="term" value="F:uroporphyrinogen decarboxylase activity"/>
    <property type="evidence" value="ECO:0007669"/>
    <property type="project" value="InterPro"/>
</dbReference>
<dbReference type="SUPFAM" id="SSF51726">
    <property type="entry name" value="UROD/MetE-like"/>
    <property type="match status" value="1"/>
</dbReference>
<dbReference type="InterPro" id="IPR038071">
    <property type="entry name" value="UROD/MetE-like_sf"/>
</dbReference>
<dbReference type="RefSeq" id="WP_186908596.1">
    <property type="nucleotide sequence ID" value="NZ_JACOPP010000024.1"/>
</dbReference>
<dbReference type="GO" id="GO:0006779">
    <property type="term" value="P:porphyrin-containing compound biosynthetic process"/>
    <property type="evidence" value="ECO:0007669"/>
    <property type="project" value="InterPro"/>
</dbReference>
<proteinExistence type="predicted"/>
<evidence type="ECO:0000313" key="2">
    <source>
        <dbReference type="EMBL" id="MBC5734770.1"/>
    </source>
</evidence>
<name>A0A8J6JH94_9FIRM</name>
<organism evidence="2 3">
    <name type="scientific">Lawsonibacter hominis</name>
    <dbReference type="NCBI Taxonomy" id="2763053"/>
    <lineage>
        <taxon>Bacteria</taxon>
        <taxon>Bacillati</taxon>
        <taxon>Bacillota</taxon>
        <taxon>Clostridia</taxon>
        <taxon>Eubacteriales</taxon>
        <taxon>Oscillospiraceae</taxon>
        <taxon>Lawsonibacter</taxon>
    </lineage>
</organism>
<dbReference type="InterPro" id="IPR000257">
    <property type="entry name" value="Uroporphyrinogen_deCOase"/>
</dbReference>
<protein>
    <recommendedName>
        <fullName evidence="1">Uroporphyrinogen decarboxylase (URO-D) domain-containing protein</fullName>
    </recommendedName>
</protein>
<dbReference type="EMBL" id="JACOPP010000024">
    <property type="protein sequence ID" value="MBC5734770.1"/>
    <property type="molecule type" value="Genomic_DNA"/>
</dbReference>
<dbReference type="AlphaFoldDB" id="A0A8J6JH94"/>
<reference evidence="2" key="1">
    <citation type="submission" date="2020-08" db="EMBL/GenBank/DDBJ databases">
        <title>Genome public.</title>
        <authorList>
            <person name="Liu C."/>
            <person name="Sun Q."/>
        </authorList>
    </citation>
    <scope>NUCLEOTIDE SEQUENCE</scope>
    <source>
        <strain evidence="2">NSJ-51</strain>
    </source>
</reference>
<dbReference type="Pfam" id="PF01208">
    <property type="entry name" value="URO-D"/>
    <property type="match status" value="1"/>
</dbReference>
<comment type="caution">
    <text evidence="2">The sequence shown here is derived from an EMBL/GenBank/DDBJ whole genome shotgun (WGS) entry which is preliminary data.</text>
</comment>
<gene>
    <name evidence="2" type="ORF">H8S57_13710</name>
</gene>
<sequence length="308" mass="35792">MTEKENVLHALRHDGKAEWIANITDSVRFFTVPQSRDKVKEGLDWFGVRWRDFSPLNEPLFEDISEWKERVVFPDLDAIDWKTEAERLLPGLERESKALWLSLSQGLFERLHSLLGFEYGATSFYDDPEATLELIGALTDFRLKLMERLIDLYDPDIVDYRDDYGTQTSLFFSPEIFDAFFLPSLKRIADYVHARGKVFVFHSCGKVDPLVGRFAALGADTWDSVMPCCDLPALYAQYGDRLGFSSNMDMQKFDFCTEEEARAVVRYYIDTLGGRNNLLLWDLYPMKLKLDPAILRDEIRTYGRLRRS</sequence>
<dbReference type="Proteomes" id="UP000661435">
    <property type="component" value="Unassembled WGS sequence"/>
</dbReference>
<keyword evidence="3" id="KW-1185">Reference proteome</keyword>
<accession>A0A8J6JH94</accession>
<evidence type="ECO:0000313" key="3">
    <source>
        <dbReference type="Proteomes" id="UP000661435"/>
    </source>
</evidence>